<dbReference type="InterPro" id="IPR000620">
    <property type="entry name" value="EamA_dom"/>
</dbReference>
<feature type="transmembrane region" description="Helical" evidence="2">
    <location>
        <begin position="235"/>
        <end position="257"/>
    </location>
</feature>
<feature type="transmembrane region" description="Helical" evidence="2">
    <location>
        <begin position="174"/>
        <end position="195"/>
    </location>
</feature>
<dbReference type="PANTHER" id="PTHR22911:SF135">
    <property type="entry name" value="BLR4310 PROTEIN"/>
    <property type="match status" value="1"/>
</dbReference>
<evidence type="ECO:0000256" key="1">
    <source>
        <dbReference type="SAM" id="MobiDB-lite"/>
    </source>
</evidence>
<dbReference type="InterPro" id="IPR037185">
    <property type="entry name" value="EmrE-like"/>
</dbReference>
<feature type="transmembrane region" description="Helical" evidence="2">
    <location>
        <begin position="207"/>
        <end position="228"/>
    </location>
</feature>
<dbReference type="Pfam" id="PF00892">
    <property type="entry name" value="EamA"/>
    <property type="match status" value="1"/>
</dbReference>
<gene>
    <name evidence="4" type="ORF">A3843_15525</name>
</gene>
<feature type="transmembrane region" description="Helical" evidence="2">
    <location>
        <begin position="126"/>
        <end position="144"/>
    </location>
</feature>
<dbReference type="RefSeq" id="WP_051269600.1">
    <property type="nucleotide sequence ID" value="NZ_LVVZ01000022.1"/>
</dbReference>
<accession>A0A1U7JEE4</accession>
<evidence type="ECO:0000313" key="5">
    <source>
        <dbReference type="Proteomes" id="UP000185783"/>
    </source>
</evidence>
<dbReference type="Proteomes" id="UP000185783">
    <property type="component" value="Unassembled WGS sequence"/>
</dbReference>
<dbReference type="AlphaFoldDB" id="A0A1U7JEE4"/>
<name>A0A1U7JEE4_9HYPH</name>
<sequence length="319" mass="34562">MLAKENGRALLAMFLSTAFFMFNDATLKYTAQTMPLGQVIFLRGLVTTAVMGGLCLYLGQFKIGWQLFHPVVLARALLEVIGSMMYLTALTHMPMANATAMLQAMPLMVTAGAAMVYGEVVGWRRWSAVAFGFVGVMLIIQPGLDGFDAWALLAIAAVFFMACRDLVTRRMPKGLPSFGVTFVVCGAVTFMGLGLGVTEDWVQVDTWYLWPVLGSSAFIIGAYYFAIVSNRLGELVAVAPMRYTGLLWATGIGVLVWGTFPDAITMLGMVIVVGSGLYTVHRERMRLRAEQAAERTSALKQQKETTDIPVATPGAPASA</sequence>
<keyword evidence="2" id="KW-0812">Transmembrane</keyword>
<keyword evidence="2" id="KW-1133">Transmembrane helix</keyword>
<feature type="transmembrane region" description="Helical" evidence="2">
    <location>
        <begin position="95"/>
        <end position="117"/>
    </location>
</feature>
<evidence type="ECO:0000313" key="4">
    <source>
        <dbReference type="EMBL" id="OKL43126.1"/>
    </source>
</evidence>
<feature type="domain" description="EamA" evidence="3">
    <location>
        <begin position="9"/>
        <end position="140"/>
    </location>
</feature>
<dbReference type="SUPFAM" id="SSF103481">
    <property type="entry name" value="Multidrug resistance efflux transporter EmrE"/>
    <property type="match status" value="2"/>
</dbReference>
<evidence type="ECO:0000256" key="2">
    <source>
        <dbReference type="SAM" id="Phobius"/>
    </source>
</evidence>
<comment type="caution">
    <text evidence="4">The sequence shown here is derived from an EMBL/GenBank/DDBJ whole genome shotgun (WGS) entry which is preliminary data.</text>
</comment>
<keyword evidence="5" id="KW-1185">Reference proteome</keyword>
<organism evidence="4 5">
    <name type="scientific">Pseudovibrio exalbescens</name>
    <dbReference type="NCBI Taxonomy" id="197461"/>
    <lineage>
        <taxon>Bacteria</taxon>
        <taxon>Pseudomonadati</taxon>
        <taxon>Pseudomonadota</taxon>
        <taxon>Alphaproteobacteria</taxon>
        <taxon>Hyphomicrobiales</taxon>
        <taxon>Stappiaceae</taxon>
        <taxon>Pseudovibrio</taxon>
    </lineage>
</organism>
<reference evidence="4 5" key="1">
    <citation type="submission" date="2016-03" db="EMBL/GenBank/DDBJ databases">
        <title>Genome sequence of Nesiotobacter sp. nov., a moderately halophilic alphaproteobacterium isolated from the Yellow Sea, China.</title>
        <authorList>
            <person name="Zhang G."/>
            <person name="Zhang R."/>
        </authorList>
    </citation>
    <scope>NUCLEOTIDE SEQUENCE [LARGE SCALE GENOMIC DNA]</scope>
    <source>
        <strain evidence="4 5">WB1-6</strain>
    </source>
</reference>
<dbReference type="GO" id="GO:0016020">
    <property type="term" value="C:membrane"/>
    <property type="evidence" value="ECO:0007669"/>
    <property type="project" value="InterPro"/>
</dbReference>
<dbReference type="STRING" id="197461.A3843_15525"/>
<keyword evidence="2" id="KW-0472">Membrane</keyword>
<feature type="region of interest" description="Disordered" evidence="1">
    <location>
        <begin position="296"/>
        <end position="319"/>
    </location>
</feature>
<feature type="transmembrane region" description="Helical" evidence="2">
    <location>
        <begin position="40"/>
        <end position="59"/>
    </location>
</feature>
<proteinExistence type="predicted"/>
<feature type="transmembrane region" description="Helical" evidence="2">
    <location>
        <begin position="71"/>
        <end position="89"/>
    </location>
</feature>
<protein>
    <recommendedName>
        <fullName evidence="3">EamA domain-containing protein</fullName>
    </recommendedName>
</protein>
<feature type="transmembrane region" description="Helical" evidence="2">
    <location>
        <begin position="150"/>
        <end position="167"/>
    </location>
</feature>
<dbReference type="EMBL" id="LVVZ01000022">
    <property type="protein sequence ID" value="OKL43126.1"/>
    <property type="molecule type" value="Genomic_DNA"/>
</dbReference>
<dbReference type="PANTHER" id="PTHR22911">
    <property type="entry name" value="ACYL-MALONYL CONDENSING ENZYME-RELATED"/>
    <property type="match status" value="1"/>
</dbReference>
<evidence type="ECO:0000259" key="3">
    <source>
        <dbReference type="Pfam" id="PF00892"/>
    </source>
</evidence>
<feature type="transmembrane region" description="Helical" evidence="2">
    <location>
        <begin position="263"/>
        <end position="280"/>
    </location>
</feature>